<comment type="subcellular location">
    <subcellularLocation>
        <location evidence="1">Nucleus</location>
    </subcellularLocation>
</comment>
<feature type="region of interest" description="Disordered" evidence="12">
    <location>
        <begin position="731"/>
        <end position="769"/>
    </location>
</feature>
<keyword evidence="8" id="KW-0238">DNA-binding</keyword>
<keyword evidence="3" id="KW-0479">Metal-binding</keyword>
<dbReference type="Proteomes" id="UP000719412">
    <property type="component" value="Unassembled WGS sequence"/>
</dbReference>
<evidence type="ECO:0000313" key="15">
    <source>
        <dbReference type="Proteomes" id="UP000719412"/>
    </source>
</evidence>
<keyword evidence="4" id="KW-0677">Repeat</keyword>
<evidence type="ECO:0000256" key="2">
    <source>
        <dbReference type="ARBA" id="ARBA00006991"/>
    </source>
</evidence>
<comment type="similarity">
    <text evidence="2">Belongs to the krueppel C2H2-type zinc-finger protein family.</text>
</comment>
<dbReference type="PANTHER" id="PTHR16515:SF49">
    <property type="entry name" value="GASTRULA ZINC FINGER PROTEIN XLCGF49.1-LIKE-RELATED"/>
    <property type="match status" value="1"/>
</dbReference>
<dbReference type="EMBL" id="JABDTM020028763">
    <property type="protein sequence ID" value="KAH0808427.1"/>
    <property type="molecule type" value="Genomic_DNA"/>
</dbReference>
<dbReference type="GO" id="GO:0008170">
    <property type="term" value="F:N-methyltransferase activity"/>
    <property type="evidence" value="ECO:0007669"/>
    <property type="project" value="UniProtKB-ARBA"/>
</dbReference>
<dbReference type="InterPro" id="IPR013087">
    <property type="entry name" value="Znf_C2H2_type"/>
</dbReference>
<dbReference type="SUPFAM" id="SSF57667">
    <property type="entry name" value="beta-beta-alpha zinc fingers"/>
    <property type="match status" value="3"/>
</dbReference>
<feature type="compositionally biased region" description="Low complexity" evidence="12">
    <location>
        <begin position="746"/>
        <end position="757"/>
    </location>
</feature>
<feature type="domain" description="C2H2-type" evidence="13">
    <location>
        <begin position="804"/>
        <end position="831"/>
    </location>
</feature>
<keyword evidence="5 11" id="KW-0863">Zinc-finger</keyword>
<dbReference type="SMART" id="SM00355">
    <property type="entry name" value="ZnF_C2H2"/>
    <property type="match status" value="5"/>
</dbReference>
<evidence type="ECO:0000256" key="9">
    <source>
        <dbReference type="ARBA" id="ARBA00023163"/>
    </source>
</evidence>
<feature type="domain" description="C2H2-type" evidence="13">
    <location>
        <begin position="971"/>
        <end position="998"/>
    </location>
</feature>
<dbReference type="Gene3D" id="2.170.270.10">
    <property type="entry name" value="SET domain"/>
    <property type="match status" value="1"/>
</dbReference>
<evidence type="ECO:0000256" key="5">
    <source>
        <dbReference type="ARBA" id="ARBA00022771"/>
    </source>
</evidence>
<keyword evidence="6" id="KW-0862">Zinc</keyword>
<evidence type="ECO:0000313" key="14">
    <source>
        <dbReference type="EMBL" id="KAH0808427.1"/>
    </source>
</evidence>
<feature type="domain" description="C2H2-type" evidence="13">
    <location>
        <begin position="999"/>
        <end position="1026"/>
    </location>
</feature>
<evidence type="ECO:0000256" key="11">
    <source>
        <dbReference type="PROSITE-ProRule" id="PRU00042"/>
    </source>
</evidence>
<dbReference type="GO" id="GO:0005634">
    <property type="term" value="C:nucleus"/>
    <property type="evidence" value="ECO:0007669"/>
    <property type="project" value="UniProtKB-SubCell"/>
</dbReference>
<dbReference type="PANTHER" id="PTHR16515">
    <property type="entry name" value="PR DOMAIN ZINC FINGER PROTEIN"/>
    <property type="match status" value="1"/>
</dbReference>
<reference evidence="14" key="1">
    <citation type="journal article" date="2020" name="J Insects Food Feed">
        <title>The yellow mealworm (Tenebrio molitor) genome: a resource for the emerging insects as food and feed industry.</title>
        <authorList>
            <person name="Eriksson T."/>
            <person name="Andere A."/>
            <person name="Kelstrup H."/>
            <person name="Emery V."/>
            <person name="Picard C."/>
        </authorList>
    </citation>
    <scope>NUCLEOTIDE SEQUENCE</scope>
    <source>
        <strain evidence="14">Stoneville</strain>
        <tissue evidence="14">Whole head</tissue>
    </source>
</reference>
<reference evidence="14" key="2">
    <citation type="submission" date="2021-08" db="EMBL/GenBank/DDBJ databases">
        <authorList>
            <person name="Eriksson T."/>
        </authorList>
    </citation>
    <scope>NUCLEOTIDE SEQUENCE</scope>
    <source>
        <strain evidence="14">Stoneville</strain>
        <tissue evidence="14">Whole head</tissue>
    </source>
</reference>
<gene>
    <name evidence="14" type="ORF">GEV33_014364</name>
</gene>
<evidence type="ECO:0000256" key="12">
    <source>
        <dbReference type="SAM" id="MobiDB-lite"/>
    </source>
</evidence>
<evidence type="ECO:0000256" key="10">
    <source>
        <dbReference type="ARBA" id="ARBA00023242"/>
    </source>
</evidence>
<keyword evidence="7" id="KW-0805">Transcription regulation</keyword>
<evidence type="ECO:0000256" key="6">
    <source>
        <dbReference type="ARBA" id="ARBA00022833"/>
    </source>
</evidence>
<dbReference type="GO" id="GO:0008276">
    <property type="term" value="F:protein methyltransferase activity"/>
    <property type="evidence" value="ECO:0007669"/>
    <property type="project" value="UniProtKB-ARBA"/>
</dbReference>
<dbReference type="InterPro" id="IPR046341">
    <property type="entry name" value="SET_dom_sf"/>
</dbReference>
<feature type="domain" description="C2H2-type" evidence="13">
    <location>
        <begin position="832"/>
        <end position="859"/>
    </location>
</feature>
<dbReference type="PROSITE" id="PS50157">
    <property type="entry name" value="ZINC_FINGER_C2H2_2"/>
    <property type="match status" value="5"/>
</dbReference>
<evidence type="ECO:0000256" key="3">
    <source>
        <dbReference type="ARBA" id="ARBA00022723"/>
    </source>
</evidence>
<dbReference type="CDD" id="cd10534">
    <property type="entry name" value="PR-SET_PRDM-like"/>
    <property type="match status" value="1"/>
</dbReference>
<evidence type="ECO:0000256" key="8">
    <source>
        <dbReference type="ARBA" id="ARBA00023125"/>
    </source>
</evidence>
<comment type="caution">
    <text evidence="14">The sequence shown here is derived from an EMBL/GenBank/DDBJ whole genome shotgun (WGS) entry which is preliminary data.</text>
</comment>
<dbReference type="PROSITE" id="PS00028">
    <property type="entry name" value="ZINC_FINGER_C2H2_1"/>
    <property type="match status" value="5"/>
</dbReference>
<dbReference type="GO" id="GO:0003677">
    <property type="term" value="F:DNA binding"/>
    <property type="evidence" value="ECO:0007669"/>
    <property type="project" value="UniProtKB-KW"/>
</dbReference>
<proteinExistence type="inferred from homology"/>
<dbReference type="Gene3D" id="3.30.160.60">
    <property type="entry name" value="Classic Zinc Finger"/>
    <property type="match status" value="5"/>
</dbReference>
<protein>
    <recommendedName>
        <fullName evidence="13">C2H2-type domain-containing protein</fullName>
    </recommendedName>
</protein>
<feature type="domain" description="C2H2-type" evidence="13">
    <location>
        <begin position="776"/>
        <end position="803"/>
    </location>
</feature>
<dbReference type="Pfam" id="PF00096">
    <property type="entry name" value="zf-C2H2"/>
    <property type="match status" value="3"/>
</dbReference>
<dbReference type="AlphaFoldDB" id="A0A8J6H6X0"/>
<dbReference type="GO" id="GO:0010468">
    <property type="term" value="P:regulation of gene expression"/>
    <property type="evidence" value="ECO:0007669"/>
    <property type="project" value="TreeGrafter"/>
</dbReference>
<dbReference type="GO" id="GO:0008270">
    <property type="term" value="F:zinc ion binding"/>
    <property type="evidence" value="ECO:0007669"/>
    <property type="project" value="UniProtKB-KW"/>
</dbReference>
<evidence type="ECO:0000256" key="4">
    <source>
        <dbReference type="ARBA" id="ARBA00022737"/>
    </source>
</evidence>
<keyword evidence="9" id="KW-0804">Transcription</keyword>
<evidence type="ECO:0000256" key="1">
    <source>
        <dbReference type="ARBA" id="ARBA00004123"/>
    </source>
</evidence>
<accession>A0A8J6H6X0</accession>
<dbReference type="FunFam" id="3.30.160.60:FF:000450">
    <property type="entry name" value="PR domain zinc finger protein 14"/>
    <property type="match status" value="1"/>
</dbReference>
<dbReference type="FunFam" id="3.30.160.60:FF:000557">
    <property type="entry name" value="zinc finger and SCAN domain-containing protein 29"/>
    <property type="match status" value="1"/>
</dbReference>
<dbReference type="FunFam" id="3.30.160.60:FF:000065">
    <property type="entry name" value="B-cell CLL/lymphoma 6, member B"/>
    <property type="match status" value="1"/>
</dbReference>
<dbReference type="InterPro" id="IPR036236">
    <property type="entry name" value="Znf_C2H2_sf"/>
</dbReference>
<keyword evidence="15" id="KW-1185">Reference proteome</keyword>
<evidence type="ECO:0000256" key="7">
    <source>
        <dbReference type="ARBA" id="ARBA00023015"/>
    </source>
</evidence>
<evidence type="ECO:0000259" key="13">
    <source>
        <dbReference type="PROSITE" id="PS50157"/>
    </source>
</evidence>
<name>A0A8J6H6X0_TENMO</name>
<organism evidence="14 15">
    <name type="scientific">Tenebrio molitor</name>
    <name type="common">Yellow mealworm beetle</name>
    <dbReference type="NCBI Taxonomy" id="7067"/>
    <lineage>
        <taxon>Eukaryota</taxon>
        <taxon>Metazoa</taxon>
        <taxon>Ecdysozoa</taxon>
        <taxon>Arthropoda</taxon>
        <taxon>Hexapoda</taxon>
        <taxon>Insecta</taxon>
        <taxon>Pterygota</taxon>
        <taxon>Neoptera</taxon>
        <taxon>Endopterygota</taxon>
        <taxon>Coleoptera</taxon>
        <taxon>Polyphaga</taxon>
        <taxon>Cucujiformia</taxon>
        <taxon>Tenebrionidae</taxon>
        <taxon>Tenebrio</taxon>
    </lineage>
</organism>
<dbReference type="Pfam" id="PF21549">
    <property type="entry name" value="PRDM2_PR"/>
    <property type="match status" value="1"/>
</dbReference>
<sequence length="1194" mass="133330">METCVLIPQEFSLCVRGPGMGARRAEPEVSVWSNTSIAQGSLCYPFQGTIRIDKLDVYGQLDDDDVNISVAVSGGPRTFSVKKKSFRKRSTLFWRDNLHDEFSWSARGTPKDASNYLDFHRPNEKKQSCHPRQPPRSKDLAVVLASDDLTGSPPATIKSTFYGSRGTFGLFSRDRQIEEKILLERRLSPAHFTVKVPAFLLSIGAVFGEGLRSINKPIRKNAAVNVEIYKNGKNANRGHGPAAVGTPLTTVTQGSPCSRYGSHDRRKCALSAPVLIRRNSLRASALTEPVSFRSTCPSMDVFILPQETLMADACKNANDLRQLNAHLPNDTTKQNTSEKHTFYTEICSRTARPPDLGLYIARIVSLKRFLAPVSAANYTPSVLTIMKEIDCEVASSRAFITIITTWGYYMWIIIAVKRYARSIIKSPRQGRLSHETEEAIDFLVDSNRAGEGPRLINDVTSPNRTSHIVILLLKLVIYQIDDFFVSFQPRIIVICPSELHVPGYRVESFENTRTTIVHRLYRYESIRESTLVRHAQATSEFFDFVAHYAVAGHHSLQSVLLTALIYSNSAFRIVCPPLHSSSTIDILHSARAHNGLSSQTLLPYQKPKATAGVHKMSPLRTPIRHRFGCYDEISGNGPRRVRHCNWVRFVRVANSFNPAVNFVATKVRGEPVYEAVKPISPDTELLVYYLPERPEELFFVRMRASLYRQTMDSILEDSPLDLSMSLLSRALSGSPPSAEDERKSVSGDSSAASSQGDLPEASVPTPRARPRERTLLPCGVCNKAFDRPSLLKRHMRTHTGEKPHVCMVCGKGFSTSSSLNTHRRIHSGEKPHQCPVCLKRFTASSNLYYHRMTHIKKEGCAVGTKETQRSRYHLPSREAKTSGSFAIVAIDQYDLLGRSLRRFRPFSKTGLVDVTLAETWSISVTSSSPTRHDKSFDVAPGGFSSIQESFLNHDTIFTHSKPIMSKKDKPHKCNLCSKSFPTPGDLRSHMYVHSGSWPFKCHICSRGFSKHTNLKNHLFLHTVLRRRGAVIASDRLKTELSENNDILIPESATSIPGRALDPPSVRSAGLVLRPARLRSLSDAFRWWQELRILVCLRGDTEYAFFLGSRSLFSDRILRRELPLNKRRQVEAHTADGVNTGTGVVMAGKRRVTSAPSNYQSIMCCLGGSLPTAKSRTLSLQSRPEIILAGGGEVD</sequence>
<dbReference type="InterPro" id="IPR050331">
    <property type="entry name" value="Zinc_finger"/>
</dbReference>
<keyword evidence="10" id="KW-0539">Nucleus</keyword>
<dbReference type="FunFam" id="3.30.160.60:FF:000761">
    <property type="entry name" value="Zinc finger protein 449"/>
    <property type="match status" value="1"/>
</dbReference>
<dbReference type="GO" id="GO:0008757">
    <property type="term" value="F:S-adenosylmethionine-dependent methyltransferase activity"/>
    <property type="evidence" value="ECO:0007669"/>
    <property type="project" value="UniProtKB-ARBA"/>
</dbReference>
<dbReference type="InterPro" id="IPR001214">
    <property type="entry name" value="SET_dom"/>
</dbReference>